<dbReference type="PROSITE" id="PS00141">
    <property type="entry name" value="ASP_PROTEASE"/>
    <property type="match status" value="1"/>
</dbReference>
<evidence type="ECO:0000313" key="6">
    <source>
        <dbReference type="Proteomes" id="UP000001610"/>
    </source>
</evidence>
<dbReference type="AlphaFoldDB" id="G3JNS1"/>
<sequence>MKHLPLLLLAGEAATAQPRVFQNLVQHFESAEMGPFIPFVELGFGAAPALQPITGIFDTGSSDTIVPEAGSEVCQQARQQCTAPAPVVLGQFDPAAAAAAGDFRRLDGQRFNATFGGGDQYDGDYIKTSVVLGQDGQGRVAGAQVALASHSEPRTELPQVPVFGLGSDPERGIGEAKMKDAGVTKGQAYSVVLNPTPLGNGSVFFGGIDRAKFEGELNEVPLAKNKRGELPEFVVKMSSVALVPGARDAANNGSARRDADGGSRRAKRMSWKRGVGARRLGTAKNTYGPQGAARREVGERRLAMRNKRSDGYHKKNRNGDKKNGNGNSNNGSNACNGSKNEINLGLDPRDGFILMDTGGVEMALPAHVVSALAQALGTSFSEDDGLGPVPCGQLEGDAALIMRFQDDAVETRVPLAHMRLSAALADPALTSDGLCQLVVRAVADGGGEGTSVATLPFFAAVYTVFDLDGNRLFFAPAKGDPGAPAAQLEEFP</sequence>
<dbReference type="Gene3D" id="2.40.70.10">
    <property type="entry name" value="Acid Proteases"/>
    <property type="match status" value="2"/>
</dbReference>
<dbReference type="Pfam" id="PF00026">
    <property type="entry name" value="Asp"/>
    <property type="match status" value="2"/>
</dbReference>
<name>G3JNS1_CORMM</name>
<dbReference type="EMBL" id="JH126404">
    <property type="protein sequence ID" value="EGX89911.1"/>
    <property type="molecule type" value="Genomic_DNA"/>
</dbReference>
<keyword evidence="2" id="KW-0378">Hydrolase</keyword>
<accession>G3JNS1</accession>
<gene>
    <name evidence="5" type="ORF">CCM_08164</name>
</gene>
<keyword evidence="2" id="KW-0645">Protease</keyword>
<dbReference type="HOGENOM" id="CLU_478239_0_0_1"/>
<dbReference type="OMA" id="QIGLMET"/>
<feature type="region of interest" description="Disordered" evidence="3">
    <location>
        <begin position="248"/>
        <end position="336"/>
    </location>
</feature>
<feature type="compositionally biased region" description="Low complexity" evidence="3">
    <location>
        <begin position="324"/>
        <end position="336"/>
    </location>
</feature>
<evidence type="ECO:0000256" key="3">
    <source>
        <dbReference type="SAM" id="MobiDB-lite"/>
    </source>
</evidence>
<protein>
    <submittedName>
        <fullName evidence="5">Peptidase aspartic, catalytic</fullName>
    </submittedName>
</protein>
<feature type="compositionally biased region" description="Basic and acidic residues" evidence="3">
    <location>
        <begin position="293"/>
        <end position="323"/>
    </location>
</feature>
<feature type="domain" description="Peptidase A1" evidence="4">
    <location>
        <begin position="38"/>
        <end position="475"/>
    </location>
</feature>
<dbReference type="GO" id="GO:0004190">
    <property type="term" value="F:aspartic-type endopeptidase activity"/>
    <property type="evidence" value="ECO:0007669"/>
    <property type="project" value="UniProtKB-KW"/>
</dbReference>
<dbReference type="PROSITE" id="PS51767">
    <property type="entry name" value="PEPTIDASE_A1"/>
    <property type="match status" value="1"/>
</dbReference>
<dbReference type="SUPFAM" id="SSF50630">
    <property type="entry name" value="Acid proteases"/>
    <property type="match status" value="2"/>
</dbReference>
<dbReference type="InterPro" id="IPR021109">
    <property type="entry name" value="Peptidase_aspartic_dom_sf"/>
</dbReference>
<evidence type="ECO:0000256" key="2">
    <source>
        <dbReference type="ARBA" id="ARBA00022750"/>
    </source>
</evidence>
<evidence type="ECO:0000259" key="4">
    <source>
        <dbReference type="PROSITE" id="PS51767"/>
    </source>
</evidence>
<evidence type="ECO:0000256" key="1">
    <source>
        <dbReference type="ARBA" id="ARBA00007447"/>
    </source>
</evidence>
<dbReference type="RefSeq" id="XP_006673366.1">
    <property type="nucleotide sequence ID" value="XM_006673303.1"/>
</dbReference>
<proteinExistence type="inferred from homology"/>
<dbReference type="InterPro" id="IPR001969">
    <property type="entry name" value="Aspartic_peptidase_AS"/>
</dbReference>
<dbReference type="Proteomes" id="UP000001610">
    <property type="component" value="Unassembled WGS sequence"/>
</dbReference>
<keyword evidence="6" id="KW-1185">Reference proteome</keyword>
<dbReference type="InterPro" id="IPR033121">
    <property type="entry name" value="PEPTIDASE_A1"/>
</dbReference>
<keyword evidence="2" id="KW-0064">Aspartyl protease</keyword>
<dbReference type="PANTHER" id="PTHR47966:SF65">
    <property type="entry name" value="ASPARTIC-TYPE ENDOPEPTIDASE"/>
    <property type="match status" value="1"/>
</dbReference>
<reference evidence="5 6" key="1">
    <citation type="journal article" date="2011" name="Genome Biol.">
        <title>Genome sequence of the insect pathogenic fungus Cordyceps militaris, a valued traditional Chinese medicine.</title>
        <authorList>
            <person name="Zheng P."/>
            <person name="Xia Y."/>
            <person name="Xiao G."/>
            <person name="Xiong C."/>
            <person name="Hu X."/>
            <person name="Zhang S."/>
            <person name="Zheng H."/>
            <person name="Huang Y."/>
            <person name="Zhou Y."/>
            <person name="Wang S."/>
            <person name="Zhao G.P."/>
            <person name="Liu X."/>
            <person name="St Leger R.J."/>
            <person name="Wang C."/>
        </authorList>
    </citation>
    <scope>NUCLEOTIDE SEQUENCE [LARGE SCALE GENOMIC DNA]</scope>
    <source>
        <strain evidence="5 6">CM01</strain>
    </source>
</reference>
<dbReference type="VEuPathDB" id="FungiDB:CCM_08164"/>
<dbReference type="GeneID" id="18170173"/>
<dbReference type="InParanoid" id="G3JNS1"/>
<comment type="similarity">
    <text evidence="1">Belongs to the peptidase A1 family.</text>
</comment>
<dbReference type="OrthoDB" id="771136at2759"/>
<evidence type="ECO:0000313" key="5">
    <source>
        <dbReference type="EMBL" id="EGX89911.1"/>
    </source>
</evidence>
<dbReference type="InterPro" id="IPR001461">
    <property type="entry name" value="Aspartic_peptidase_A1"/>
</dbReference>
<dbReference type="PANTHER" id="PTHR47966">
    <property type="entry name" value="BETA-SITE APP-CLEAVING ENZYME, ISOFORM A-RELATED"/>
    <property type="match status" value="1"/>
</dbReference>
<dbReference type="KEGG" id="cmt:CCM_08164"/>
<organism evidence="5 6">
    <name type="scientific">Cordyceps militaris (strain CM01)</name>
    <name type="common">Caterpillar fungus</name>
    <dbReference type="NCBI Taxonomy" id="983644"/>
    <lineage>
        <taxon>Eukaryota</taxon>
        <taxon>Fungi</taxon>
        <taxon>Dikarya</taxon>
        <taxon>Ascomycota</taxon>
        <taxon>Pezizomycotina</taxon>
        <taxon>Sordariomycetes</taxon>
        <taxon>Hypocreomycetidae</taxon>
        <taxon>Hypocreales</taxon>
        <taxon>Cordycipitaceae</taxon>
        <taxon>Cordyceps</taxon>
    </lineage>
</organism>
<dbReference type="eggNOG" id="KOG1339">
    <property type="taxonomic scope" value="Eukaryota"/>
</dbReference>
<dbReference type="GO" id="GO:0006508">
    <property type="term" value="P:proteolysis"/>
    <property type="evidence" value="ECO:0007669"/>
    <property type="project" value="InterPro"/>
</dbReference>